<reference evidence="1 2" key="1">
    <citation type="submission" date="2020-04" db="EMBL/GenBank/DDBJ databases">
        <title>Complete Genomes and Methylome analysis of CBBP consortium that reverse antibiotic-induced susceptibility to vancomycin-resistant Enterococcus faecium infection.</title>
        <authorList>
            <person name="Fomenkov A."/>
            <person name="Zhang Z."/>
            <person name="Pamer E."/>
            <person name="Roberts R.J."/>
        </authorList>
    </citation>
    <scope>NUCLEOTIDE SEQUENCE [LARGE SCALE GENOMIC DNA]</scope>
    <source>
        <strain evidence="2">CBBP</strain>
    </source>
</reference>
<dbReference type="EMBL" id="CP051672">
    <property type="protein sequence ID" value="QJE30366.1"/>
    <property type="molecule type" value="Genomic_DNA"/>
</dbReference>
<dbReference type="Proteomes" id="UP000501982">
    <property type="component" value="Chromosome"/>
</dbReference>
<dbReference type="RefSeq" id="WP_170106295.1">
    <property type="nucleotide sequence ID" value="NZ_CP051672.1"/>
</dbReference>
<evidence type="ECO:0000313" key="2">
    <source>
        <dbReference type="Proteomes" id="UP000501982"/>
    </source>
</evidence>
<name>A0A7L5EGE1_PARDI</name>
<proteinExistence type="predicted"/>
<evidence type="ECO:0000313" key="1">
    <source>
        <dbReference type="EMBL" id="QJE30366.1"/>
    </source>
</evidence>
<accession>A0A7L5EGE1</accession>
<gene>
    <name evidence="1" type="ORF">HHO38_19680</name>
</gene>
<organism evidence="1 2">
    <name type="scientific">Parabacteroides distasonis</name>
    <dbReference type="NCBI Taxonomy" id="823"/>
    <lineage>
        <taxon>Bacteria</taxon>
        <taxon>Pseudomonadati</taxon>
        <taxon>Bacteroidota</taxon>
        <taxon>Bacteroidia</taxon>
        <taxon>Bacteroidales</taxon>
        <taxon>Tannerellaceae</taxon>
        <taxon>Parabacteroides</taxon>
    </lineage>
</organism>
<protein>
    <submittedName>
        <fullName evidence="1">Uncharacterized protein</fullName>
    </submittedName>
</protein>
<sequence>MAQLILQVEDNARLLDLKRAVEMLRGVISVTVKKETASIPNKKTIEAIKEAKRGNFAGELDVSSKETLKSSIMAL</sequence>
<dbReference type="AlphaFoldDB" id="A0A7L5EGE1"/>